<dbReference type="AlphaFoldDB" id="D3MU41"/>
<keyword evidence="2" id="KW-1185">Reference proteome</keyword>
<dbReference type="Proteomes" id="UP000004206">
    <property type="component" value="Unassembled WGS sequence"/>
</dbReference>
<comment type="caution">
    <text evidence="1">The sequence shown here is derived from an EMBL/GenBank/DDBJ whole genome shotgun (WGS) entry which is preliminary data.</text>
</comment>
<protein>
    <submittedName>
        <fullName evidence="1">Uncharacterized protein</fullName>
    </submittedName>
</protein>
<reference evidence="1 2" key="1">
    <citation type="submission" date="2010-01" db="EMBL/GenBank/DDBJ databases">
        <authorList>
            <person name="Dodson R."/>
            <person name="Madupu R."/>
            <person name="Durkin A.S."/>
            <person name="Torralba M."/>
            <person name="Methe B."/>
            <person name="Sutton G.G."/>
            <person name="Strausberg R.L."/>
            <person name="Nelson K.E."/>
        </authorList>
    </citation>
    <scope>NUCLEOTIDE SEQUENCE [LARGE SCALE GENOMIC DNA]</scope>
    <source>
        <strain evidence="1 2">653-L</strain>
    </source>
</reference>
<name>D3MU41_9FIRM</name>
<organism evidence="1 2">
    <name type="scientific">Peptostreptococcus anaerobius 653-L</name>
    <dbReference type="NCBI Taxonomy" id="596329"/>
    <lineage>
        <taxon>Bacteria</taxon>
        <taxon>Bacillati</taxon>
        <taxon>Bacillota</taxon>
        <taxon>Clostridia</taxon>
        <taxon>Peptostreptococcales</taxon>
        <taxon>Peptostreptococcaceae</taxon>
        <taxon>Peptostreptococcus</taxon>
    </lineage>
</organism>
<gene>
    <name evidence="1" type="ORF">HMPREF0631_1347</name>
</gene>
<dbReference type="RefSeq" id="WP_002844463.1">
    <property type="nucleotide sequence ID" value="NZ_ADJN01000065.1"/>
</dbReference>
<dbReference type="OrthoDB" id="9901920at2"/>
<evidence type="ECO:0000313" key="2">
    <source>
        <dbReference type="Proteomes" id="UP000004206"/>
    </source>
</evidence>
<proteinExistence type="predicted"/>
<sequence>MTAIAILALLATNIYAVSKWVYWSRGFIGAFCIYQEKYGKLSDDELRRLMKKAVDCGIKNTINSKGVR</sequence>
<dbReference type="GeneID" id="79843448"/>
<accession>D3MU41</accession>
<dbReference type="EMBL" id="ADJN01000065">
    <property type="protein sequence ID" value="EFD04342.1"/>
    <property type="molecule type" value="Genomic_DNA"/>
</dbReference>
<evidence type="ECO:0000313" key="1">
    <source>
        <dbReference type="EMBL" id="EFD04342.1"/>
    </source>
</evidence>